<feature type="region of interest" description="Disordered" evidence="4">
    <location>
        <begin position="130"/>
        <end position="161"/>
    </location>
</feature>
<evidence type="ECO:0000256" key="5">
    <source>
        <dbReference type="SAM" id="Phobius"/>
    </source>
</evidence>
<dbReference type="PANTHER" id="PTHR28263">
    <property type="entry name" value="GOLGI TO ER TRAFFIC PROTEIN 2"/>
    <property type="match status" value="1"/>
</dbReference>
<dbReference type="RefSeq" id="XP_040668555.1">
    <property type="nucleotide sequence ID" value="XM_040812558.1"/>
</dbReference>
<evidence type="ECO:0000256" key="4">
    <source>
        <dbReference type="SAM" id="MobiDB-lite"/>
    </source>
</evidence>
<dbReference type="VEuPathDB" id="FungiDB:ASPVEDRAFT_42304"/>
<evidence type="ECO:0000256" key="2">
    <source>
        <dbReference type="ARBA" id="ARBA00022989"/>
    </source>
</evidence>
<feature type="compositionally biased region" description="Gly residues" evidence="4">
    <location>
        <begin position="144"/>
        <end position="158"/>
    </location>
</feature>
<keyword evidence="2 5" id="KW-1133">Transmembrane helix</keyword>
<evidence type="ECO:0000256" key="3">
    <source>
        <dbReference type="ARBA" id="ARBA00023136"/>
    </source>
</evidence>
<dbReference type="EMBL" id="KV878129">
    <property type="protein sequence ID" value="OJJ02793.1"/>
    <property type="molecule type" value="Genomic_DNA"/>
</dbReference>
<proteinExistence type="predicted"/>
<feature type="region of interest" description="Disordered" evidence="4">
    <location>
        <begin position="1"/>
        <end position="104"/>
    </location>
</feature>
<evidence type="ECO:0000313" key="6">
    <source>
        <dbReference type="EMBL" id="OJJ02793.1"/>
    </source>
</evidence>
<dbReference type="GO" id="GO:0006890">
    <property type="term" value="P:retrograde vesicle-mediated transport, Golgi to endoplasmic reticulum"/>
    <property type="evidence" value="ECO:0007669"/>
    <property type="project" value="TreeGrafter"/>
</dbReference>
<keyword evidence="7" id="KW-1185">Reference proteome</keyword>
<feature type="compositionally biased region" description="Basic and acidic residues" evidence="4">
    <location>
        <begin position="18"/>
        <end position="34"/>
    </location>
</feature>
<dbReference type="PANTHER" id="PTHR28263:SF1">
    <property type="entry name" value="GOLGI TO ER TRAFFIC PROTEIN 2"/>
    <property type="match status" value="1"/>
</dbReference>
<evidence type="ECO:0000313" key="7">
    <source>
        <dbReference type="Proteomes" id="UP000184073"/>
    </source>
</evidence>
<protein>
    <recommendedName>
        <fullName evidence="8">GET complex, subunit GET2</fullName>
    </recommendedName>
</protein>
<gene>
    <name evidence="6" type="ORF">ASPVEDRAFT_42304</name>
</gene>
<dbReference type="AlphaFoldDB" id="A0A1L9PMS7"/>
<feature type="compositionally biased region" description="Low complexity" evidence="4">
    <location>
        <begin position="71"/>
        <end position="83"/>
    </location>
</feature>
<dbReference type="InterPro" id="IPR028143">
    <property type="entry name" value="Get2/sif1"/>
</dbReference>
<keyword evidence="1 5" id="KW-0812">Transmembrane</keyword>
<dbReference type="GeneID" id="63728069"/>
<dbReference type="Proteomes" id="UP000184073">
    <property type="component" value="Unassembled WGS sequence"/>
</dbReference>
<keyword evidence="3 5" id="KW-0472">Membrane</keyword>
<dbReference type="OrthoDB" id="5393181at2759"/>
<evidence type="ECO:0008006" key="8">
    <source>
        <dbReference type="Google" id="ProtNLM"/>
    </source>
</evidence>
<organism evidence="6 7">
    <name type="scientific">Aspergillus versicolor CBS 583.65</name>
    <dbReference type="NCBI Taxonomy" id="1036611"/>
    <lineage>
        <taxon>Eukaryota</taxon>
        <taxon>Fungi</taxon>
        <taxon>Dikarya</taxon>
        <taxon>Ascomycota</taxon>
        <taxon>Pezizomycotina</taxon>
        <taxon>Eurotiomycetes</taxon>
        <taxon>Eurotiomycetidae</taxon>
        <taxon>Eurotiales</taxon>
        <taxon>Aspergillaceae</taxon>
        <taxon>Aspergillus</taxon>
        <taxon>Aspergillus subgen. Nidulantes</taxon>
    </lineage>
</organism>
<evidence type="ECO:0000256" key="1">
    <source>
        <dbReference type="ARBA" id="ARBA00022692"/>
    </source>
</evidence>
<dbReference type="STRING" id="1036611.A0A1L9PMS7"/>
<name>A0A1L9PMS7_ASPVE</name>
<sequence>MSSADESPAQRAARLRRERREAKIKEGGVSRLDKITSLSGRTPSKDREEASPSPSPQPPVAGLSPSPEPRATPQQAQQTSSQAPPQPSVEDVSPDALRQQEEALRALLRQPEPSQQEGGEEEDPTLKLLNSLMGGIPGAAQGANPGGGPGGDAPGGIPAGLASSLGLPPWMADVLGSASQPPSEEQKKAVLTWKILHILFSVVLGVYIVFLASSSVATYGKQPPPPATARNPFLFFTTGELVLSGARIIMKNGGPPGPFLYIQLLRDFIRDGSIVLFLFGMGSWWNQGW</sequence>
<accession>A0A1L9PMS7</accession>
<dbReference type="Pfam" id="PF08690">
    <property type="entry name" value="GET2"/>
    <property type="match status" value="1"/>
</dbReference>
<feature type="transmembrane region" description="Helical" evidence="5">
    <location>
        <begin position="195"/>
        <end position="213"/>
    </location>
</feature>
<reference evidence="7" key="1">
    <citation type="journal article" date="2017" name="Genome Biol.">
        <title>Comparative genomics reveals high biological diversity and specific adaptations in the industrially and medically important fungal genus Aspergillus.</title>
        <authorList>
            <person name="de Vries R.P."/>
            <person name="Riley R."/>
            <person name="Wiebenga A."/>
            <person name="Aguilar-Osorio G."/>
            <person name="Amillis S."/>
            <person name="Uchima C.A."/>
            <person name="Anderluh G."/>
            <person name="Asadollahi M."/>
            <person name="Askin M."/>
            <person name="Barry K."/>
            <person name="Battaglia E."/>
            <person name="Bayram O."/>
            <person name="Benocci T."/>
            <person name="Braus-Stromeyer S.A."/>
            <person name="Caldana C."/>
            <person name="Canovas D."/>
            <person name="Cerqueira G.C."/>
            <person name="Chen F."/>
            <person name="Chen W."/>
            <person name="Choi C."/>
            <person name="Clum A."/>
            <person name="Dos Santos R.A."/>
            <person name="Damasio A.R."/>
            <person name="Diallinas G."/>
            <person name="Emri T."/>
            <person name="Fekete E."/>
            <person name="Flipphi M."/>
            <person name="Freyberg S."/>
            <person name="Gallo A."/>
            <person name="Gournas C."/>
            <person name="Habgood R."/>
            <person name="Hainaut M."/>
            <person name="Harispe M.L."/>
            <person name="Henrissat B."/>
            <person name="Hilden K.S."/>
            <person name="Hope R."/>
            <person name="Hossain A."/>
            <person name="Karabika E."/>
            <person name="Karaffa L."/>
            <person name="Karanyi Z."/>
            <person name="Krasevec N."/>
            <person name="Kuo A."/>
            <person name="Kusch H."/>
            <person name="LaButti K."/>
            <person name="Lagendijk E.L."/>
            <person name="Lapidus A."/>
            <person name="Levasseur A."/>
            <person name="Lindquist E."/>
            <person name="Lipzen A."/>
            <person name="Logrieco A.F."/>
            <person name="MacCabe A."/>
            <person name="Maekelae M.R."/>
            <person name="Malavazi I."/>
            <person name="Melin P."/>
            <person name="Meyer V."/>
            <person name="Mielnichuk N."/>
            <person name="Miskei M."/>
            <person name="Molnar A.P."/>
            <person name="Mule G."/>
            <person name="Ngan C.Y."/>
            <person name="Orejas M."/>
            <person name="Orosz E."/>
            <person name="Ouedraogo J.P."/>
            <person name="Overkamp K.M."/>
            <person name="Park H.-S."/>
            <person name="Perrone G."/>
            <person name="Piumi F."/>
            <person name="Punt P.J."/>
            <person name="Ram A.F."/>
            <person name="Ramon A."/>
            <person name="Rauscher S."/>
            <person name="Record E."/>
            <person name="Riano-Pachon D.M."/>
            <person name="Robert V."/>
            <person name="Roehrig J."/>
            <person name="Ruller R."/>
            <person name="Salamov A."/>
            <person name="Salih N.S."/>
            <person name="Samson R.A."/>
            <person name="Sandor E."/>
            <person name="Sanguinetti M."/>
            <person name="Schuetze T."/>
            <person name="Sepcic K."/>
            <person name="Shelest E."/>
            <person name="Sherlock G."/>
            <person name="Sophianopoulou V."/>
            <person name="Squina F.M."/>
            <person name="Sun H."/>
            <person name="Susca A."/>
            <person name="Todd R.B."/>
            <person name="Tsang A."/>
            <person name="Unkles S.E."/>
            <person name="van de Wiele N."/>
            <person name="van Rossen-Uffink D."/>
            <person name="Oliveira J.V."/>
            <person name="Vesth T.C."/>
            <person name="Visser J."/>
            <person name="Yu J.-H."/>
            <person name="Zhou M."/>
            <person name="Andersen M.R."/>
            <person name="Archer D.B."/>
            <person name="Baker S.E."/>
            <person name="Benoit I."/>
            <person name="Brakhage A.A."/>
            <person name="Braus G.H."/>
            <person name="Fischer R."/>
            <person name="Frisvad J.C."/>
            <person name="Goldman G.H."/>
            <person name="Houbraken J."/>
            <person name="Oakley B."/>
            <person name="Pocsi I."/>
            <person name="Scazzocchio C."/>
            <person name="Seiboth B."/>
            <person name="vanKuyk P.A."/>
            <person name="Wortman J."/>
            <person name="Dyer P.S."/>
            <person name="Grigoriev I.V."/>
        </authorList>
    </citation>
    <scope>NUCLEOTIDE SEQUENCE [LARGE SCALE GENOMIC DNA]</scope>
    <source>
        <strain evidence="7">CBS 583.65</strain>
    </source>
</reference>